<sequence length="86" mass="9073">MDKKIALLAQVFMTCIMAATMSGIMSLIALGPSEEWLAGWPLQFAIAWPIAFALTMVAWPASMKLAFAVRRTGPDASGGEGARGTA</sequence>
<dbReference type="RefSeq" id="WP_021010105.1">
    <property type="nucleotide sequence ID" value="NZ_ASHR01000017.1"/>
</dbReference>
<gene>
    <name evidence="2" type="ORF">L332_08950</name>
</gene>
<evidence type="ECO:0000313" key="3">
    <source>
        <dbReference type="Proteomes" id="UP000016462"/>
    </source>
</evidence>
<evidence type="ECO:0008006" key="4">
    <source>
        <dbReference type="Google" id="ProtNLM"/>
    </source>
</evidence>
<keyword evidence="1" id="KW-0472">Membrane</keyword>
<keyword evidence="1" id="KW-0812">Transmembrane</keyword>
<keyword evidence="3" id="KW-1185">Reference proteome</keyword>
<evidence type="ECO:0000256" key="1">
    <source>
        <dbReference type="SAM" id="Phobius"/>
    </source>
</evidence>
<dbReference type="Proteomes" id="UP000016462">
    <property type="component" value="Unassembled WGS sequence"/>
</dbReference>
<accession>U1LBR3</accession>
<dbReference type="EMBL" id="ASHR01000017">
    <property type="protein sequence ID" value="ERG64573.1"/>
    <property type="molecule type" value="Genomic_DNA"/>
</dbReference>
<evidence type="ECO:0000313" key="2">
    <source>
        <dbReference type="EMBL" id="ERG64573.1"/>
    </source>
</evidence>
<name>U1LBR3_9MICO</name>
<comment type="caution">
    <text evidence="2">The sequence shown here is derived from an EMBL/GenBank/DDBJ whole genome shotgun (WGS) entry which is preliminary data.</text>
</comment>
<keyword evidence="1" id="KW-1133">Transmembrane helix</keyword>
<dbReference type="OrthoDB" id="8481133at2"/>
<feature type="transmembrane region" description="Helical" evidence="1">
    <location>
        <begin position="42"/>
        <end position="61"/>
    </location>
</feature>
<reference evidence="2 3" key="1">
    <citation type="journal article" date="2013" name="Genome Announc.">
        <title>First draft genome sequence from a member of the genus agrococcus, isolated from modern microbialites.</title>
        <authorList>
            <person name="White R.A.III."/>
            <person name="Grassa C.J."/>
            <person name="Suttle C.A."/>
        </authorList>
    </citation>
    <scope>NUCLEOTIDE SEQUENCE [LARGE SCALE GENOMIC DNA]</scope>
    <source>
        <strain evidence="2 3">RW1</strain>
    </source>
</reference>
<feature type="transmembrane region" description="Helical" evidence="1">
    <location>
        <begin position="7"/>
        <end position="30"/>
    </location>
</feature>
<dbReference type="InterPro" id="IPR021529">
    <property type="entry name" value="DUF2798"/>
</dbReference>
<dbReference type="Pfam" id="PF11391">
    <property type="entry name" value="DUF2798"/>
    <property type="match status" value="1"/>
</dbReference>
<protein>
    <recommendedName>
        <fullName evidence="4">DUF2798 domain-containing protein</fullName>
    </recommendedName>
</protein>
<dbReference type="AlphaFoldDB" id="U1LBR3"/>
<proteinExistence type="predicted"/>
<organism evidence="2 3">
    <name type="scientific">Agrococcus pavilionensis RW1</name>
    <dbReference type="NCBI Taxonomy" id="1330458"/>
    <lineage>
        <taxon>Bacteria</taxon>
        <taxon>Bacillati</taxon>
        <taxon>Actinomycetota</taxon>
        <taxon>Actinomycetes</taxon>
        <taxon>Micrococcales</taxon>
        <taxon>Microbacteriaceae</taxon>
        <taxon>Agrococcus</taxon>
    </lineage>
</organism>